<feature type="region of interest" description="Disordered" evidence="1">
    <location>
        <begin position="1"/>
        <end position="40"/>
    </location>
</feature>
<sequence>MTTTRDVIPLREAARAESATATPPTCERHRRLDSLVPCEH</sequence>
<name>A0A6J4NTZ2_9ACTN</name>
<dbReference type="EMBL" id="CADCUP010000125">
    <property type="protein sequence ID" value="CAA9395180.1"/>
    <property type="molecule type" value="Genomic_DNA"/>
</dbReference>
<accession>A0A6J4NTZ2</accession>
<proteinExistence type="predicted"/>
<organism evidence="2">
    <name type="scientific">uncultured Nocardioides sp</name>
    <dbReference type="NCBI Taxonomy" id="198441"/>
    <lineage>
        <taxon>Bacteria</taxon>
        <taxon>Bacillati</taxon>
        <taxon>Actinomycetota</taxon>
        <taxon>Actinomycetes</taxon>
        <taxon>Propionibacteriales</taxon>
        <taxon>Nocardioidaceae</taxon>
        <taxon>Nocardioides</taxon>
        <taxon>environmental samples</taxon>
    </lineage>
</organism>
<dbReference type="AlphaFoldDB" id="A0A6J4NTZ2"/>
<feature type="compositionally biased region" description="Basic and acidic residues" evidence="1">
    <location>
        <begin position="26"/>
        <end position="40"/>
    </location>
</feature>
<protein>
    <submittedName>
        <fullName evidence="2">Uncharacterized protein</fullName>
    </submittedName>
</protein>
<reference evidence="2" key="1">
    <citation type="submission" date="2020-02" db="EMBL/GenBank/DDBJ databases">
        <authorList>
            <person name="Meier V. D."/>
        </authorList>
    </citation>
    <scope>NUCLEOTIDE SEQUENCE</scope>
    <source>
        <strain evidence="2">AVDCRST_MAG06</strain>
    </source>
</reference>
<gene>
    <name evidence="2" type="ORF">AVDCRST_MAG06-1852</name>
</gene>
<evidence type="ECO:0000256" key="1">
    <source>
        <dbReference type="SAM" id="MobiDB-lite"/>
    </source>
</evidence>
<evidence type="ECO:0000313" key="2">
    <source>
        <dbReference type="EMBL" id="CAA9395180.1"/>
    </source>
</evidence>